<evidence type="ECO:0000256" key="1">
    <source>
        <dbReference type="ARBA" id="ARBA00023015"/>
    </source>
</evidence>
<keyword evidence="3" id="KW-0804">Transcription</keyword>
<evidence type="ECO:0000313" key="8">
    <source>
        <dbReference type="Proteomes" id="UP001214441"/>
    </source>
</evidence>
<gene>
    <name evidence="7" type="ORF">NMN56_023125</name>
</gene>
<keyword evidence="1" id="KW-0805">Transcription regulation</keyword>
<dbReference type="InterPro" id="IPR050109">
    <property type="entry name" value="HTH-type_TetR-like_transc_reg"/>
</dbReference>
<feature type="DNA-binding region" description="H-T-H motif" evidence="4">
    <location>
        <begin position="35"/>
        <end position="54"/>
    </location>
</feature>
<sequence length="248" mass="27065">MAATTLRERKKQRTRQQLIDTALDLFTERGFDGTTLDDLCDAVEVSQRTFFRNFAGKEDVALSPANDLWAACLEELKVRAPEAEGAGLLELLQEALLAALEQMTDEAWTQRLALSRQLADRTPSVDAHGRQFCERTGRALLGVLHDSLDLPAPHDLRARLALDMVTAAFHQALRDWSARTAREPAPSAREAAQPARTSGQSACKSARAARKSVPTRDELIADLRSAFAALPGALSLPARPRTGPHPAP</sequence>
<reference evidence="7 8" key="1">
    <citation type="submission" date="2023-05" db="EMBL/GenBank/DDBJ databases">
        <title>Streptantibioticus silvisoli sp. nov., acidotolerant actinomycetes 1 from pine litter.</title>
        <authorList>
            <person name="Swiecimska M."/>
            <person name="Golinska P."/>
            <person name="Sangal V."/>
            <person name="Wachnowicz B."/>
            <person name="Goodfellow M."/>
        </authorList>
    </citation>
    <scope>NUCLEOTIDE SEQUENCE [LARGE SCALE GENOMIC DNA]</scope>
    <source>
        <strain evidence="7 8">DSM 42109</strain>
    </source>
</reference>
<feature type="region of interest" description="Disordered" evidence="5">
    <location>
        <begin position="180"/>
        <end position="215"/>
    </location>
</feature>
<evidence type="ECO:0000256" key="5">
    <source>
        <dbReference type="SAM" id="MobiDB-lite"/>
    </source>
</evidence>
<feature type="compositionally biased region" description="Low complexity" evidence="5">
    <location>
        <begin position="183"/>
        <end position="206"/>
    </location>
</feature>
<dbReference type="PROSITE" id="PS50977">
    <property type="entry name" value="HTH_TETR_2"/>
    <property type="match status" value="1"/>
</dbReference>
<dbReference type="EMBL" id="JANCPR020000023">
    <property type="protein sequence ID" value="MDJ1134793.1"/>
    <property type="molecule type" value="Genomic_DNA"/>
</dbReference>
<evidence type="ECO:0000256" key="3">
    <source>
        <dbReference type="ARBA" id="ARBA00023163"/>
    </source>
</evidence>
<dbReference type="SUPFAM" id="SSF46689">
    <property type="entry name" value="Homeodomain-like"/>
    <property type="match status" value="1"/>
</dbReference>
<evidence type="ECO:0000256" key="4">
    <source>
        <dbReference type="PROSITE-ProRule" id="PRU00335"/>
    </source>
</evidence>
<organism evidence="7 8">
    <name type="scientific">Streptomyces iconiensis</name>
    <dbReference type="NCBI Taxonomy" id="1384038"/>
    <lineage>
        <taxon>Bacteria</taxon>
        <taxon>Bacillati</taxon>
        <taxon>Actinomycetota</taxon>
        <taxon>Actinomycetes</taxon>
        <taxon>Kitasatosporales</taxon>
        <taxon>Streptomycetaceae</taxon>
        <taxon>Streptomyces</taxon>
    </lineage>
</organism>
<accession>A0ABT7A0D7</accession>
<protein>
    <submittedName>
        <fullName evidence="7">TetR family transcriptional regulator</fullName>
    </submittedName>
</protein>
<dbReference type="InterPro" id="IPR001647">
    <property type="entry name" value="HTH_TetR"/>
</dbReference>
<dbReference type="Gene3D" id="1.10.357.10">
    <property type="entry name" value="Tetracycline Repressor, domain 2"/>
    <property type="match status" value="1"/>
</dbReference>
<feature type="domain" description="HTH tetR-type" evidence="6">
    <location>
        <begin position="12"/>
        <end position="72"/>
    </location>
</feature>
<dbReference type="PANTHER" id="PTHR30055">
    <property type="entry name" value="HTH-TYPE TRANSCRIPTIONAL REGULATOR RUTR"/>
    <property type="match status" value="1"/>
</dbReference>
<name>A0ABT7A0D7_9ACTN</name>
<dbReference type="PANTHER" id="PTHR30055:SF238">
    <property type="entry name" value="MYCOFACTOCIN BIOSYNTHESIS TRANSCRIPTIONAL REGULATOR MFTR-RELATED"/>
    <property type="match status" value="1"/>
</dbReference>
<evidence type="ECO:0000256" key="2">
    <source>
        <dbReference type="ARBA" id="ARBA00023125"/>
    </source>
</evidence>
<proteinExistence type="predicted"/>
<keyword evidence="2 4" id="KW-0238">DNA-binding</keyword>
<comment type="caution">
    <text evidence="7">The sequence shown here is derived from an EMBL/GenBank/DDBJ whole genome shotgun (WGS) entry which is preliminary data.</text>
</comment>
<dbReference type="Pfam" id="PF00440">
    <property type="entry name" value="TetR_N"/>
    <property type="match status" value="1"/>
</dbReference>
<dbReference type="Proteomes" id="UP001214441">
    <property type="component" value="Unassembled WGS sequence"/>
</dbReference>
<evidence type="ECO:0000313" key="7">
    <source>
        <dbReference type="EMBL" id="MDJ1134793.1"/>
    </source>
</evidence>
<dbReference type="InterPro" id="IPR009057">
    <property type="entry name" value="Homeodomain-like_sf"/>
</dbReference>
<dbReference type="RefSeq" id="WP_274045573.1">
    <property type="nucleotide sequence ID" value="NZ_JANCPR020000023.1"/>
</dbReference>
<keyword evidence="8" id="KW-1185">Reference proteome</keyword>
<evidence type="ECO:0000259" key="6">
    <source>
        <dbReference type="PROSITE" id="PS50977"/>
    </source>
</evidence>
<dbReference type="PRINTS" id="PR00455">
    <property type="entry name" value="HTHTETR"/>
</dbReference>